<dbReference type="Proteomes" id="UP000037043">
    <property type="component" value="Unassembled WGS sequence"/>
</dbReference>
<evidence type="ECO:0000256" key="3">
    <source>
        <dbReference type="ARBA" id="ARBA00023163"/>
    </source>
</evidence>
<evidence type="ECO:0000256" key="2">
    <source>
        <dbReference type="ARBA" id="ARBA00023125"/>
    </source>
</evidence>
<dbReference type="SUPFAM" id="SSF46785">
    <property type="entry name" value="Winged helix' DNA-binding domain"/>
    <property type="match status" value="1"/>
</dbReference>
<evidence type="ECO:0000259" key="4">
    <source>
        <dbReference type="PROSITE" id="PS50949"/>
    </source>
</evidence>
<keyword evidence="2" id="KW-0238">DNA-binding</keyword>
<accession>A0A0L6Z7S0</accession>
<evidence type="ECO:0000256" key="1">
    <source>
        <dbReference type="ARBA" id="ARBA00023015"/>
    </source>
</evidence>
<evidence type="ECO:0000313" key="5">
    <source>
        <dbReference type="EMBL" id="KOA19016.1"/>
    </source>
</evidence>
<dbReference type="PATRIC" id="fig|1121318.3.peg.2601"/>
<dbReference type="GO" id="GO:0003700">
    <property type="term" value="F:DNA-binding transcription factor activity"/>
    <property type="evidence" value="ECO:0007669"/>
    <property type="project" value="InterPro"/>
</dbReference>
<organism evidence="5 6">
    <name type="scientific">Clostridium homopropionicum DSM 5847</name>
    <dbReference type="NCBI Taxonomy" id="1121318"/>
    <lineage>
        <taxon>Bacteria</taxon>
        <taxon>Bacillati</taxon>
        <taxon>Bacillota</taxon>
        <taxon>Clostridia</taxon>
        <taxon>Eubacteriales</taxon>
        <taxon>Clostridiaceae</taxon>
        <taxon>Clostridium</taxon>
    </lineage>
</organism>
<dbReference type="RefSeq" id="WP_052222081.1">
    <property type="nucleotide sequence ID" value="NZ_LHUR01000030.1"/>
</dbReference>
<keyword evidence="3" id="KW-0804">Transcription</keyword>
<keyword evidence="6" id="KW-1185">Reference proteome</keyword>
<dbReference type="EMBL" id="LHUR01000030">
    <property type="protein sequence ID" value="KOA19016.1"/>
    <property type="molecule type" value="Genomic_DNA"/>
</dbReference>
<keyword evidence="1" id="KW-0805">Transcription regulation</keyword>
<dbReference type="CDD" id="cd07377">
    <property type="entry name" value="WHTH_GntR"/>
    <property type="match status" value="1"/>
</dbReference>
<dbReference type="SMART" id="SM00345">
    <property type="entry name" value="HTH_GNTR"/>
    <property type="match status" value="1"/>
</dbReference>
<gene>
    <name evidence="5" type="primary">ytrA_2</name>
    <name evidence="5" type="ORF">CLHOM_25890</name>
</gene>
<dbReference type="GO" id="GO:0003677">
    <property type="term" value="F:DNA binding"/>
    <property type="evidence" value="ECO:0007669"/>
    <property type="project" value="UniProtKB-KW"/>
</dbReference>
<name>A0A0L6Z7S0_9CLOT</name>
<proteinExistence type="predicted"/>
<dbReference type="AlphaFoldDB" id="A0A0L6Z7S0"/>
<evidence type="ECO:0000313" key="6">
    <source>
        <dbReference type="Proteomes" id="UP000037043"/>
    </source>
</evidence>
<dbReference type="InterPro" id="IPR000524">
    <property type="entry name" value="Tscrpt_reg_HTH_GntR"/>
</dbReference>
<reference evidence="6" key="1">
    <citation type="submission" date="2015-08" db="EMBL/GenBank/DDBJ databases">
        <title>Genome sequence of the strict anaerobe Clostridium homopropionicum LuHBu1 (DSM 5847T).</title>
        <authorList>
            <person name="Poehlein A."/>
            <person name="Beck M."/>
            <person name="Schiel-Bengelsdorf B."/>
            <person name="Bengelsdorf F.R."/>
            <person name="Daniel R."/>
            <person name="Duerre P."/>
        </authorList>
    </citation>
    <scope>NUCLEOTIDE SEQUENCE [LARGE SCALE GENOMIC DNA]</scope>
    <source>
        <strain evidence="6">DSM 5847</strain>
    </source>
</reference>
<dbReference type="PANTHER" id="PTHR38445:SF6">
    <property type="entry name" value="GNTR-FAMILY TRANSCRIPTIONAL REGULATOR"/>
    <property type="match status" value="1"/>
</dbReference>
<comment type="caution">
    <text evidence="5">The sequence shown here is derived from an EMBL/GenBank/DDBJ whole genome shotgun (WGS) entry which is preliminary data.</text>
</comment>
<protein>
    <submittedName>
        <fullName evidence="5">HTH-type transcriptional repressor YtrA</fullName>
    </submittedName>
</protein>
<dbReference type="STRING" id="36844.SAMN04488501_13413"/>
<dbReference type="PANTHER" id="PTHR38445">
    <property type="entry name" value="HTH-TYPE TRANSCRIPTIONAL REPRESSOR YTRA"/>
    <property type="match status" value="1"/>
</dbReference>
<dbReference type="Gene3D" id="1.10.10.10">
    <property type="entry name" value="Winged helix-like DNA-binding domain superfamily/Winged helix DNA-binding domain"/>
    <property type="match status" value="1"/>
</dbReference>
<sequence length="122" mass="13978">MSIVFDDKTPIYIQIMNIIKKQIISKQLKGGDKLASVRDLSAEYKVNPNTIQRAYKELERGGFAYTQRGMGTFITEDEKIIYKLKKDTAKGAMDTFIEEMKNLGFTNDEIIEMVTGNLKEEE</sequence>
<dbReference type="Pfam" id="PF00392">
    <property type="entry name" value="GntR"/>
    <property type="match status" value="1"/>
</dbReference>
<dbReference type="InterPro" id="IPR036390">
    <property type="entry name" value="WH_DNA-bd_sf"/>
</dbReference>
<feature type="domain" description="HTH gntR-type" evidence="4">
    <location>
        <begin position="9"/>
        <end position="77"/>
    </location>
</feature>
<dbReference type="PROSITE" id="PS50949">
    <property type="entry name" value="HTH_GNTR"/>
    <property type="match status" value="1"/>
</dbReference>
<dbReference type="InterPro" id="IPR036388">
    <property type="entry name" value="WH-like_DNA-bd_sf"/>
</dbReference>